<evidence type="ECO:0008006" key="5">
    <source>
        <dbReference type="Google" id="ProtNLM"/>
    </source>
</evidence>
<dbReference type="SUPFAM" id="SSF116734">
    <property type="entry name" value="DNA methylase specificity domain"/>
    <property type="match status" value="1"/>
</dbReference>
<name>A0ABT3N2A0_9GAMM</name>
<organism evidence="3 4">
    <name type="scientific">Endozoicomonas gorgoniicola</name>
    <dbReference type="NCBI Taxonomy" id="1234144"/>
    <lineage>
        <taxon>Bacteria</taxon>
        <taxon>Pseudomonadati</taxon>
        <taxon>Pseudomonadota</taxon>
        <taxon>Gammaproteobacteria</taxon>
        <taxon>Oceanospirillales</taxon>
        <taxon>Endozoicomonadaceae</taxon>
        <taxon>Endozoicomonas</taxon>
    </lineage>
</organism>
<dbReference type="Gene3D" id="3.90.220.20">
    <property type="entry name" value="DNA methylase specificity domains"/>
    <property type="match status" value="1"/>
</dbReference>
<dbReference type="EMBL" id="JAPFCC010000001">
    <property type="protein sequence ID" value="MCW7555329.1"/>
    <property type="molecule type" value="Genomic_DNA"/>
</dbReference>
<reference evidence="3 4" key="1">
    <citation type="submission" date="2022-10" db="EMBL/GenBank/DDBJ databases">
        <title>High-quality genome sequences of two octocoral-associated bacteria, Endozoicomonas euniceicola EF212 and Endozoicomonas gorgoniicola PS125.</title>
        <authorList>
            <person name="Chiou Y.-J."/>
            <person name="Chen Y.-H."/>
        </authorList>
    </citation>
    <scope>NUCLEOTIDE SEQUENCE [LARGE SCALE GENOMIC DNA]</scope>
    <source>
        <strain evidence="3 4">PS125</strain>
    </source>
</reference>
<gene>
    <name evidence="3" type="ORF">NX722_22400</name>
</gene>
<proteinExistence type="predicted"/>
<keyword evidence="1" id="KW-0680">Restriction system</keyword>
<protein>
    <recommendedName>
        <fullName evidence="5">Type I restriction modification DNA specificity domain-containing protein</fullName>
    </recommendedName>
</protein>
<keyword evidence="4" id="KW-1185">Reference proteome</keyword>
<dbReference type="InterPro" id="IPR044946">
    <property type="entry name" value="Restrct_endonuc_typeI_TRD_sf"/>
</dbReference>
<sequence>MLINDIPVSVNQGIIAMKPNDAFSSEYLLSWAEANMEEVVSRANGSTFLEISKKNFREIPFLMPNEAVLNQYDKIAKPYFQRIVSIQKEVNQLAKLRDTLLPKLISGELRLPPEMSEARQQDKTTVV</sequence>
<comment type="caution">
    <text evidence="3">The sequence shown here is derived from an EMBL/GenBank/DDBJ whole genome shotgun (WGS) entry which is preliminary data.</text>
</comment>
<dbReference type="InterPro" id="IPR052021">
    <property type="entry name" value="Type-I_RS_S_subunit"/>
</dbReference>
<evidence type="ECO:0000256" key="2">
    <source>
        <dbReference type="ARBA" id="ARBA00023125"/>
    </source>
</evidence>
<accession>A0ABT3N2A0</accession>
<evidence type="ECO:0000313" key="3">
    <source>
        <dbReference type="EMBL" id="MCW7555329.1"/>
    </source>
</evidence>
<evidence type="ECO:0000256" key="1">
    <source>
        <dbReference type="ARBA" id="ARBA00022747"/>
    </source>
</evidence>
<evidence type="ECO:0000313" key="4">
    <source>
        <dbReference type="Proteomes" id="UP001209854"/>
    </source>
</evidence>
<dbReference type="Proteomes" id="UP001209854">
    <property type="component" value="Unassembled WGS sequence"/>
</dbReference>
<dbReference type="RefSeq" id="WP_262565094.1">
    <property type="nucleotide sequence ID" value="NZ_JAPFCC010000001.1"/>
</dbReference>
<keyword evidence="2" id="KW-0238">DNA-binding</keyword>
<dbReference type="PANTHER" id="PTHR30408">
    <property type="entry name" value="TYPE-1 RESTRICTION ENZYME ECOKI SPECIFICITY PROTEIN"/>
    <property type="match status" value="1"/>
</dbReference>
<dbReference type="PANTHER" id="PTHR30408:SF12">
    <property type="entry name" value="TYPE I RESTRICTION ENZYME MJAVIII SPECIFICITY SUBUNIT"/>
    <property type="match status" value="1"/>
</dbReference>